<protein>
    <recommendedName>
        <fullName evidence="4">Mariner Mos1 transposase</fullName>
    </recommendedName>
</protein>
<dbReference type="EMBL" id="BGZK01001447">
    <property type="protein sequence ID" value="GBP80142.1"/>
    <property type="molecule type" value="Genomic_DNA"/>
</dbReference>
<name>A0A4C1YYW9_EUMVA</name>
<dbReference type="Pfam" id="PF01359">
    <property type="entry name" value="Transposase_1"/>
    <property type="match status" value="1"/>
</dbReference>
<comment type="caution">
    <text evidence="2">The sequence shown here is derived from an EMBL/GenBank/DDBJ whole genome shotgun (WGS) entry which is preliminary data.</text>
</comment>
<evidence type="ECO:0000313" key="2">
    <source>
        <dbReference type="EMBL" id="GBP80142.1"/>
    </source>
</evidence>
<feature type="compositionally biased region" description="Basic and acidic residues" evidence="1">
    <location>
        <begin position="276"/>
        <end position="290"/>
    </location>
</feature>
<dbReference type="Proteomes" id="UP000299102">
    <property type="component" value="Unassembled WGS sequence"/>
</dbReference>
<organism evidence="2 3">
    <name type="scientific">Eumeta variegata</name>
    <name type="common">Bagworm moth</name>
    <name type="synonym">Eumeta japonica</name>
    <dbReference type="NCBI Taxonomy" id="151549"/>
    <lineage>
        <taxon>Eukaryota</taxon>
        <taxon>Metazoa</taxon>
        <taxon>Ecdysozoa</taxon>
        <taxon>Arthropoda</taxon>
        <taxon>Hexapoda</taxon>
        <taxon>Insecta</taxon>
        <taxon>Pterygota</taxon>
        <taxon>Neoptera</taxon>
        <taxon>Endopterygota</taxon>
        <taxon>Lepidoptera</taxon>
        <taxon>Glossata</taxon>
        <taxon>Ditrysia</taxon>
        <taxon>Tineoidea</taxon>
        <taxon>Psychidae</taxon>
        <taxon>Oiketicinae</taxon>
        <taxon>Eumeta</taxon>
    </lineage>
</organism>
<keyword evidence="3" id="KW-1185">Reference proteome</keyword>
<gene>
    <name evidence="2" type="ORF">EVAR_56011_1</name>
</gene>
<dbReference type="InterPro" id="IPR036397">
    <property type="entry name" value="RNaseH_sf"/>
</dbReference>
<dbReference type="InterPro" id="IPR001888">
    <property type="entry name" value="Transposase_1"/>
</dbReference>
<accession>A0A4C1YYW9</accession>
<feature type="region of interest" description="Disordered" evidence="1">
    <location>
        <begin position="240"/>
        <end position="290"/>
    </location>
</feature>
<evidence type="ECO:0000313" key="3">
    <source>
        <dbReference type="Proteomes" id="UP000299102"/>
    </source>
</evidence>
<sequence>MLHRILQLPVGASNLNVEELLPKMTFVHVAQRRNKITVYDLEKIAISKFKANRPAGNIMGSSFWDSKEVVMMECLDRGATLTGSLYAELIIKLLNEIRKKWRGELWNIVLFHQDGAWTHRSAVAMARLLTRSVGRLLGRLRGRRGRARPLSLPALLPQYSLFYVDSERIGLFYLNLLERAEQPSELFTLTHQRAAPGAGSGPSPPRASDDLDLVNRHGVILIGSPAVGFVSRISGIMSSYGAAGGESRRRRRRDAARTGRGAGGRPAPPKRRRREGRAENPEAIRQEESC</sequence>
<dbReference type="Gene3D" id="3.30.420.10">
    <property type="entry name" value="Ribonuclease H-like superfamily/Ribonuclease H"/>
    <property type="match status" value="1"/>
</dbReference>
<dbReference type="OrthoDB" id="10017160at2759"/>
<dbReference type="AlphaFoldDB" id="A0A4C1YYW9"/>
<dbReference type="GO" id="GO:0003676">
    <property type="term" value="F:nucleic acid binding"/>
    <property type="evidence" value="ECO:0007669"/>
    <property type="project" value="InterPro"/>
</dbReference>
<reference evidence="2 3" key="1">
    <citation type="journal article" date="2019" name="Commun. Biol.">
        <title>The bagworm genome reveals a unique fibroin gene that provides high tensile strength.</title>
        <authorList>
            <person name="Kono N."/>
            <person name="Nakamura H."/>
            <person name="Ohtoshi R."/>
            <person name="Tomita M."/>
            <person name="Numata K."/>
            <person name="Arakawa K."/>
        </authorList>
    </citation>
    <scope>NUCLEOTIDE SEQUENCE [LARGE SCALE GENOMIC DNA]</scope>
</reference>
<evidence type="ECO:0008006" key="4">
    <source>
        <dbReference type="Google" id="ProtNLM"/>
    </source>
</evidence>
<proteinExistence type="predicted"/>
<evidence type="ECO:0000256" key="1">
    <source>
        <dbReference type="SAM" id="MobiDB-lite"/>
    </source>
</evidence>